<feature type="chain" id="PRO_5009909972" evidence="2">
    <location>
        <begin position="22"/>
        <end position="72"/>
    </location>
</feature>
<evidence type="ECO:0000313" key="4">
    <source>
        <dbReference type="Proteomes" id="UP000184368"/>
    </source>
</evidence>
<accession>A0A1M5EUR7</accession>
<gene>
    <name evidence="3" type="ORF">SAMN05444008_112201</name>
</gene>
<feature type="compositionally biased region" description="Polar residues" evidence="1">
    <location>
        <begin position="20"/>
        <end position="31"/>
    </location>
</feature>
<dbReference type="Proteomes" id="UP000184368">
    <property type="component" value="Unassembled WGS sequence"/>
</dbReference>
<name>A0A1M5EUR7_9BACT</name>
<protein>
    <submittedName>
        <fullName evidence="3">Uncharacterized protein</fullName>
    </submittedName>
</protein>
<feature type="signal peptide" evidence="2">
    <location>
        <begin position="1"/>
        <end position="21"/>
    </location>
</feature>
<dbReference type="EMBL" id="FQUO01000012">
    <property type="protein sequence ID" value="SHF82973.1"/>
    <property type="molecule type" value="Genomic_DNA"/>
</dbReference>
<sequence>MKKLFILAALATGLLSCGNEASENGPDTDTINGGPAAIEDETKHPSGVTNQNVISTDTAAMNVEEMHDTTGK</sequence>
<reference evidence="3 4" key="1">
    <citation type="submission" date="2016-11" db="EMBL/GenBank/DDBJ databases">
        <authorList>
            <person name="Jaros S."/>
            <person name="Januszkiewicz K."/>
            <person name="Wedrychowicz H."/>
        </authorList>
    </citation>
    <scope>NUCLEOTIDE SEQUENCE [LARGE SCALE GENOMIC DNA]</scope>
    <source>
        <strain evidence="3 4">DSM 26897</strain>
    </source>
</reference>
<organism evidence="3 4">
    <name type="scientific">Cnuella takakiae</name>
    <dbReference type="NCBI Taxonomy" id="1302690"/>
    <lineage>
        <taxon>Bacteria</taxon>
        <taxon>Pseudomonadati</taxon>
        <taxon>Bacteroidota</taxon>
        <taxon>Chitinophagia</taxon>
        <taxon>Chitinophagales</taxon>
        <taxon>Chitinophagaceae</taxon>
        <taxon>Cnuella</taxon>
    </lineage>
</organism>
<dbReference type="OrthoDB" id="9971864at2"/>
<keyword evidence="2" id="KW-0732">Signal</keyword>
<proteinExistence type="predicted"/>
<evidence type="ECO:0000313" key="3">
    <source>
        <dbReference type="EMBL" id="SHF82973.1"/>
    </source>
</evidence>
<feature type="region of interest" description="Disordered" evidence="1">
    <location>
        <begin position="20"/>
        <end position="50"/>
    </location>
</feature>
<keyword evidence="4" id="KW-1185">Reference proteome</keyword>
<dbReference type="AlphaFoldDB" id="A0A1M5EUR7"/>
<evidence type="ECO:0000256" key="1">
    <source>
        <dbReference type="SAM" id="MobiDB-lite"/>
    </source>
</evidence>
<evidence type="ECO:0000256" key="2">
    <source>
        <dbReference type="SAM" id="SignalP"/>
    </source>
</evidence>
<dbReference type="RefSeq" id="WP_073045126.1">
    <property type="nucleotide sequence ID" value="NZ_FQUO01000012.1"/>
</dbReference>
<dbReference type="PROSITE" id="PS51257">
    <property type="entry name" value="PROKAR_LIPOPROTEIN"/>
    <property type="match status" value="1"/>
</dbReference>